<dbReference type="PROSITE" id="PS51826">
    <property type="entry name" value="PSBD"/>
    <property type="match status" value="1"/>
</dbReference>
<keyword evidence="6 7" id="KW-0012">Acyltransferase</keyword>
<evidence type="ECO:0000256" key="6">
    <source>
        <dbReference type="ARBA" id="ARBA00023315"/>
    </source>
</evidence>
<evidence type="ECO:0000256" key="5">
    <source>
        <dbReference type="ARBA" id="ARBA00022823"/>
    </source>
</evidence>
<dbReference type="Gene3D" id="4.10.320.10">
    <property type="entry name" value="E3-binding domain"/>
    <property type="match status" value="1"/>
</dbReference>
<dbReference type="EC" id="2.3.1.-" evidence="7"/>
<dbReference type="Pfam" id="PF02817">
    <property type="entry name" value="E3_binding"/>
    <property type="match status" value="1"/>
</dbReference>
<evidence type="ECO:0000256" key="7">
    <source>
        <dbReference type="RuleBase" id="RU003423"/>
    </source>
</evidence>
<gene>
    <name evidence="10" type="ORF">KI810_06470</name>
</gene>
<dbReference type="PROSITE" id="PS50968">
    <property type="entry name" value="BIOTINYL_LIPOYL"/>
    <property type="match status" value="1"/>
</dbReference>
<dbReference type="SUPFAM" id="SSF52777">
    <property type="entry name" value="CoA-dependent acyltransferases"/>
    <property type="match status" value="1"/>
</dbReference>
<organism evidence="10 11">
    <name type="scientific">Geomobilimonas luticola</name>
    <dbReference type="NCBI Taxonomy" id="1114878"/>
    <lineage>
        <taxon>Bacteria</taxon>
        <taxon>Pseudomonadati</taxon>
        <taxon>Thermodesulfobacteriota</taxon>
        <taxon>Desulfuromonadia</taxon>
        <taxon>Geobacterales</taxon>
        <taxon>Geobacteraceae</taxon>
        <taxon>Geomobilimonas</taxon>
    </lineage>
</organism>
<dbReference type="Pfam" id="PF00198">
    <property type="entry name" value="2-oxoacid_dh"/>
    <property type="match status" value="1"/>
</dbReference>
<protein>
    <recommendedName>
        <fullName evidence="7">Dihydrolipoamide acetyltransferase component of pyruvate dehydrogenase complex</fullName>
        <ecNumber evidence="7">2.3.1.-</ecNumber>
    </recommendedName>
</protein>
<evidence type="ECO:0000313" key="10">
    <source>
        <dbReference type="EMBL" id="MBT0652692.1"/>
    </source>
</evidence>
<dbReference type="InterPro" id="IPR023213">
    <property type="entry name" value="CAT-like_dom_sf"/>
</dbReference>
<comment type="caution">
    <text evidence="10">The sequence shown here is derived from an EMBL/GenBank/DDBJ whole genome shotgun (WGS) entry which is preliminary data.</text>
</comment>
<dbReference type="InterPro" id="IPR001078">
    <property type="entry name" value="2-oxoacid_DH_actylTfrase"/>
</dbReference>
<feature type="domain" description="Peripheral subunit-binding (PSBD)" evidence="9">
    <location>
        <begin position="113"/>
        <end position="150"/>
    </location>
</feature>
<evidence type="ECO:0000313" key="11">
    <source>
        <dbReference type="Proteomes" id="UP000756860"/>
    </source>
</evidence>
<dbReference type="InterPro" id="IPR050743">
    <property type="entry name" value="2-oxoacid_DH_E2_comp"/>
</dbReference>
<dbReference type="Proteomes" id="UP000756860">
    <property type="component" value="Unassembled WGS sequence"/>
</dbReference>
<dbReference type="InterPro" id="IPR011053">
    <property type="entry name" value="Single_hybrid_motif"/>
</dbReference>
<dbReference type="EMBL" id="JAHCVK010000001">
    <property type="protein sequence ID" value="MBT0652692.1"/>
    <property type="molecule type" value="Genomic_DNA"/>
</dbReference>
<dbReference type="Gene3D" id="3.30.559.10">
    <property type="entry name" value="Chloramphenicol acetyltransferase-like domain"/>
    <property type="match status" value="1"/>
</dbReference>
<dbReference type="PANTHER" id="PTHR43178:SF5">
    <property type="entry name" value="LIPOAMIDE ACYLTRANSFERASE COMPONENT OF BRANCHED-CHAIN ALPHA-KETO ACID DEHYDROGENASE COMPLEX, MITOCHONDRIAL"/>
    <property type="match status" value="1"/>
</dbReference>
<comment type="subunit">
    <text evidence="3">Forms a 24-polypeptide structural core with octahedral symmetry.</text>
</comment>
<reference evidence="10 11" key="1">
    <citation type="submission" date="2021-05" db="EMBL/GenBank/DDBJ databases">
        <title>The draft genome of Geobacter luticola JCM 17780.</title>
        <authorList>
            <person name="Xu Z."/>
            <person name="Masuda Y."/>
            <person name="Itoh H."/>
            <person name="Senoo K."/>
        </authorList>
    </citation>
    <scope>NUCLEOTIDE SEQUENCE [LARGE SCALE GENOMIC DNA]</scope>
    <source>
        <strain evidence="10 11">JCM 17780</strain>
    </source>
</reference>
<dbReference type="SUPFAM" id="SSF47005">
    <property type="entry name" value="Peripheral subunit-binding domain of 2-oxo acid dehydrogenase complex"/>
    <property type="match status" value="1"/>
</dbReference>
<dbReference type="PROSITE" id="PS00189">
    <property type="entry name" value="LIPOYL"/>
    <property type="match status" value="1"/>
</dbReference>
<dbReference type="InterPro" id="IPR000089">
    <property type="entry name" value="Biotin_lipoyl"/>
</dbReference>
<proteinExistence type="inferred from homology"/>
<keyword evidence="5 7" id="KW-0450">Lipoyl</keyword>
<evidence type="ECO:0000259" key="9">
    <source>
        <dbReference type="PROSITE" id="PS51826"/>
    </source>
</evidence>
<comment type="similarity">
    <text evidence="2 7">Belongs to the 2-oxoacid dehydrogenase family.</text>
</comment>
<dbReference type="RefSeq" id="WP_214174611.1">
    <property type="nucleotide sequence ID" value="NZ_JAHCVK010000001.1"/>
</dbReference>
<dbReference type="InterPro" id="IPR003016">
    <property type="entry name" value="2-oxoA_DH_lipoyl-BS"/>
</dbReference>
<comment type="cofactor">
    <cofactor evidence="1 7">
        <name>(R)-lipoate</name>
        <dbReference type="ChEBI" id="CHEBI:83088"/>
    </cofactor>
</comment>
<dbReference type="SUPFAM" id="SSF51230">
    <property type="entry name" value="Single hybrid motif"/>
    <property type="match status" value="1"/>
</dbReference>
<dbReference type="Gene3D" id="2.40.50.100">
    <property type="match status" value="1"/>
</dbReference>
<keyword evidence="11" id="KW-1185">Reference proteome</keyword>
<feature type="domain" description="Lipoyl-binding" evidence="8">
    <location>
        <begin position="2"/>
        <end position="77"/>
    </location>
</feature>
<dbReference type="InterPro" id="IPR036625">
    <property type="entry name" value="E3-bd_dom_sf"/>
</dbReference>
<keyword evidence="4 7" id="KW-0808">Transferase</keyword>
<name>A0ABS5SF91_9BACT</name>
<evidence type="ECO:0000256" key="2">
    <source>
        <dbReference type="ARBA" id="ARBA00007317"/>
    </source>
</evidence>
<dbReference type="PANTHER" id="PTHR43178">
    <property type="entry name" value="DIHYDROLIPOAMIDE ACETYLTRANSFERASE COMPONENT OF PYRUVATE DEHYDROGENASE COMPLEX"/>
    <property type="match status" value="1"/>
</dbReference>
<dbReference type="Pfam" id="PF00364">
    <property type="entry name" value="Biotin_lipoyl"/>
    <property type="match status" value="1"/>
</dbReference>
<accession>A0ABS5SF91</accession>
<evidence type="ECO:0000256" key="1">
    <source>
        <dbReference type="ARBA" id="ARBA00001938"/>
    </source>
</evidence>
<evidence type="ECO:0000256" key="3">
    <source>
        <dbReference type="ARBA" id="ARBA00011484"/>
    </source>
</evidence>
<sequence length="394" mass="43472">MPFEFKLPDLGEGITEAELRRWLVKEGDRVAEHQGIAEVETDKAVVEIPSPRAGQVVHLLRKEGELVPVGAVLLTIALDGEEATPRPRSVGIVGELPEAEEVRIEPKVGKDVLATPAVRALAREMGVDLEGITGSGPRGSITREDLLTSTGTATSPPDLFGEVERVPLRGVRRTIARNLLLSQRQTAFVTGMEEADVTELWQLRVRERGEMHERGIHLTFFPFIIKAVQHALQEHPYLNASIDDTAGEIILKKYCNVGIAVDTTDGLMVPVLRDVAHKSPLELAEELDRLGERARARTITLEEMRGSSFTITNYGHFGGTYATPIINYPDVAILGCGRIAERPWVVSGAILIRRILHLSLTFDHRVTDGVDAARFLRKVVKYLEDPALLFIESV</sequence>
<evidence type="ECO:0000256" key="4">
    <source>
        <dbReference type="ARBA" id="ARBA00022679"/>
    </source>
</evidence>
<evidence type="ECO:0000259" key="8">
    <source>
        <dbReference type="PROSITE" id="PS50968"/>
    </source>
</evidence>
<dbReference type="CDD" id="cd06849">
    <property type="entry name" value="lipoyl_domain"/>
    <property type="match status" value="1"/>
</dbReference>
<dbReference type="InterPro" id="IPR004167">
    <property type="entry name" value="PSBD"/>
</dbReference>